<protein>
    <submittedName>
        <fullName evidence="4">SpoU rRNA Methylase</fullName>
    </submittedName>
</protein>
<dbReference type="SUPFAM" id="SSF75217">
    <property type="entry name" value="alpha/beta knot"/>
    <property type="match status" value="1"/>
</dbReference>
<dbReference type="EMBL" id="CP016244">
    <property type="protein sequence ID" value="ANQ06965.1"/>
    <property type="molecule type" value="Genomic_DNA"/>
</dbReference>
<dbReference type="RefSeq" id="XP_019913660.1">
    <property type="nucleotide sequence ID" value="XM_020058206.1"/>
</dbReference>
<accession>A0A1B1DWK2</accession>
<dbReference type="InterPro" id="IPR029026">
    <property type="entry name" value="tRNA_m1G_MTases_N"/>
</dbReference>
<dbReference type="GO" id="GO:0032259">
    <property type="term" value="P:methylation"/>
    <property type="evidence" value="ECO:0007669"/>
    <property type="project" value="UniProtKB-KW"/>
</dbReference>
<feature type="domain" description="tRNA/rRNA methyltransferase SpoU type" evidence="3">
    <location>
        <begin position="33"/>
        <end position="172"/>
    </location>
</feature>
<dbReference type="CDD" id="cd18096">
    <property type="entry name" value="SpoU-like"/>
    <property type="match status" value="1"/>
</dbReference>
<dbReference type="InterPro" id="IPR029028">
    <property type="entry name" value="Alpha/beta_knot_MTases"/>
</dbReference>
<keyword evidence="2" id="KW-0808">Transferase</keyword>
<evidence type="ECO:0000313" key="5">
    <source>
        <dbReference type="Proteomes" id="UP000092716"/>
    </source>
</evidence>
<keyword evidence="1 4" id="KW-0489">Methyltransferase</keyword>
<dbReference type="OrthoDB" id="270651at2759"/>
<evidence type="ECO:0000259" key="3">
    <source>
        <dbReference type="Pfam" id="PF00588"/>
    </source>
</evidence>
<dbReference type="GO" id="GO:0008173">
    <property type="term" value="F:RNA methyltransferase activity"/>
    <property type="evidence" value="ECO:0007669"/>
    <property type="project" value="InterPro"/>
</dbReference>
<organism evidence="4 5">
    <name type="scientific">Plasmodium coatneyi</name>
    <dbReference type="NCBI Taxonomy" id="208452"/>
    <lineage>
        <taxon>Eukaryota</taxon>
        <taxon>Sar</taxon>
        <taxon>Alveolata</taxon>
        <taxon>Apicomplexa</taxon>
        <taxon>Aconoidasida</taxon>
        <taxon>Haemosporida</taxon>
        <taxon>Plasmodiidae</taxon>
        <taxon>Plasmodium</taxon>
    </lineage>
</organism>
<evidence type="ECO:0000256" key="1">
    <source>
        <dbReference type="ARBA" id="ARBA00022603"/>
    </source>
</evidence>
<evidence type="ECO:0000313" key="4">
    <source>
        <dbReference type="EMBL" id="ANQ06965.1"/>
    </source>
</evidence>
<reference evidence="5" key="1">
    <citation type="submission" date="2016-06" db="EMBL/GenBank/DDBJ databases">
        <title>First high quality genome sequence of Plasmodium coatneyi using continuous long reads from single molecule, real-time sequencing.</title>
        <authorList>
            <person name="Chien J.-T."/>
            <person name="Pakala S.B."/>
            <person name="Geraldo J.A."/>
            <person name="Lapp S.A."/>
            <person name="Barnwell J.W."/>
            <person name="Kissinger J.C."/>
            <person name="Galinski M.R."/>
            <person name="Humphrey J.C."/>
        </authorList>
    </citation>
    <scope>NUCLEOTIDE SEQUENCE [LARGE SCALE GENOMIC DNA]</scope>
    <source>
        <strain evidence="5">Hackeri</strain>
    </source>
</reference>
<dbReference type="PANTHER" id="PTHR43191">
    <property type="entry name" value="RRNA METHYLTRANSFERASE 3"/>
    <property type="match status" value="1"/>
</dbReference>
<dbReference type="KEGG" id="pcot:PCOAH_00013970"/>
<dbReference type="Proteomes" id="UP000092716">
    <property type="component" value="Chromosome 6"/>
</dbReference>
<keyword evidence="5" id="KW-1185">Reference proteome</keyword>
<sequence length="246" mass="27159">MATPSGDATPNGEATPVGEITLRAKDPTGCPQMYVAIYNIGKKKNIGSIVRSCVAFGVSKIFLVSRKKNEVNFFGHMGTCKYITIEYFSNMKELKTYLCENNILLYGCEITDTAIPVTRHPFVNKDTAFLFGNEGTGINDETLSYCDKIIYIPQYGNGTCSLNVSVSCAIILQHFAVWANYPEMEISGKKFVLNKCASKLEQYLNPSDDMLRQINEKRKGRAAAKGASPDLADIHFVNPSVDHFPG</sequence>
<dbReference type="GeneID" id="30908123"/>
<dbReference type="AlphaFoldDB" id="A0A1B1DWK2"/>
<dbReference type="PANTHER" id="PTHR43191:SF7">
    <property type="entry name" value="OBP33PEP LIKE PROTEIN"/>
    <property type="match status" value="1"/>
</dbReference>
<name>A0A1B1DWK2_9APIC</name>
<dbReference type="GO" id="GO:0003723">
    <property type="term" value="F:RNA binding"/>
    <property type="evidence" value="ECO:0007669"/>
    <property type="project" value="InterPro"/>
</dbReference>
<dbReference type="InterPro" id="IPR001537">
    <property type="entry name" value="SpoU_MeTrfase"/>
</dbReference>
<gene>
    <name evidence="4" type="ORF">PCOAH_00013970</name>
</gene>
<evidence type="ECO:0000256" key="2">
    <source>
        <dbReference type="ARBA" id="ARBA00022679"/>
    </source>
</evidence>
<dbReference type="InterPro" id="IPR051259">
    <property type="entry name" value="rRNA_Methyltransferase"/>
</dbReference>
<proteinExistence type="predicted"/>
<dbReference type="Gene3D" id="3.40.1280.10">
    <property type="match status" value="1"/>
</dbReference>
<dbReference type="VEuPathDB" id="PlasmoDB:PCOAH_00013970"/>
<dbReference type="Pfam" id="PF00588">
    <property type="entry name" value="SpoU_methylase"/>
    <property type="match status" value="1"/>
</dbReference>
<dbReference type="GO" id="GO:0006396">
    <property type="term" value="P:RNA processing"/>
    <property type="evidence" value="ECO:0007669"/>
    <property type="project" value="InterPro"/>
</dbReference>